<dbReference type="SUPFAM" id="SSF53335">
    <property type="entry name" value="S-adenosyl-L-methionine-dependent methyltransferases"/>
    <property type="match status" value="1"/>
</dbReference>
<dbReference type="EMBL" id="NDIQ01000001">
    <property type="protein sequence ID" value="PRT52519.1"/>
    <property type="molecule type" value="Genomic_DNA"/>
</dbReference>
<evidence type="ECO:0000256" key="2">
    <source>
        <dbReference type="ARBA" id="ARBA00022490"/>
    </source>
</evidence>
<dbReference type="CDD" id="cd02440">
    <property type="entry name" value="AdoMet_MTases"/>
    <property type="match status" value="1"/>
</dbReference>
<dbReference type="Pfam" id="PF01170">
    <property type="entry name" value="UPF0020"/>
    <property type="match status" value="1"/>
</dbReference>
<dbReference type="PIRSF" id="PIRSF017259">
    <property type="entry name" value="tRNA_mtfrase_TRM11"/>
    <property type="match status" value="1"/>
</dbReference>
<dbReference type="Gene3D" id="3.40.50.150">
    <property type="entry name" value="Vaccinia Virus protein VP39"/>
    <property type="match status" value="1"/>
</dbReference>
<evidence type="ECO:0000259" key="12">
    <source>
        <dbReference type="Pfam" id="PF25904"/>
    </source>
</evidence>
<feature type="domain" description="tRNA (guanine(10)-N(2))-methyltransferase TRMT11 N-terminal" evidence="12">
    <location>
        <begin position="1"/>
        <end position="163"/>
    </location>
</feature>
<comment type="subcellular location">
    <subcellularLocation>
        <location evidence="1">Cytoplasm</location>
    </subcellularLocation>
</comment>
<accession>A0A2T0FC52</accession>
<dbReference type="PROSITE" id="PS51627">
    <property type="entry name" value="SAM_MT_TRM11"/>
    <property type="match status" value="1"/>
</dbReference>
<keyword evidence="3 10" id="KW-0820">tRNA-binding</keyword>
<dbReference type="GO" id="GO:0160102">
    <property type="term" value="F:tRNA (guanine(10)-N2)-methyltransferase activity"/>
    <property type="evidence" value="ECO:0007669"/>
    <property type="project" value="UniProtKB-EC"/>
</dbReference>
<dbReference type="GO" id="GO:0000049">
    <property type="term" value="F:tRNA binding"/>
    <property type="evidence" value="ECO:0007669"/>
    <property type="project" value="UniProtKB-UniRule"/>
</dbReference>
<keyword evidence="8 10" id="KW-0694">RNA-binding</keyword>
<dbReference type="InterPro" id="IPR002052">
    <property type="entry name" value="DNA_methylase_N6_adenine_CS"/>
</dbReference>
<keyword evidence="7 10" id="KW-0819">tRNA processing</keyword>
<gene>
    <name evidence="13" type="ORF">B9G98_00139</name>
</gene>
<dbReference type="Pfam" id="PF25904">
    <property type="entry name" value="Tmrp11_N"/>
    <property type="match status" value="1"/>
</dbReference>
<evidence type="ECO:0000256" key="6">
    <source>
        <dbReference type="ARBA" id="ARBA00022691"/>
    </source>
</evidence>
<evidence type="ECO:0000256" key="3">
    <source>
        <dbReference type="ARBA" id="ARBA00022555"/>
    </source>
</evidence>
<dbReference type="GeneID" id="36513888"/>
<dbReference type="InterPro" id="IPR059073">
    <property type="entry name" value="TRMT11_N"/>
</dbReference>
<name>A0A2T0FC52_9ASCO</name>
<dbReference type="InterPro" id="IPR029063">
    <property type="entry name" value="SAM-dependent_MTases_sf"/>
</dbReference>
<evidence type="ECO:0000256" key="9">
    <source>
        <dbReference type="ARBA" id="ARBA00066937"/>
    </source>
</evidence>
<dbReference type="Proteomes" id="UP000238350">
    <property type="component" value="Unassembled WGS sequence"/>
</dbReference>
<evidence type="ECO:0000313" key="13">
    <source>
        <dbReference type="EMBL" id="PRT52519.1"/>
    </source>
</evidence>
<evidence type="ECO:0000256" key="4">
    <source>
        <dbReference type="ARBA" id="ARBA00022603"/>
    </source>
</evidence>
<sequence length="413" mass="47555">MKFLILFAQAHEKFRIHELEALAEVEGLDVDLSGYSDDYPYLEVELASEHDAKRLVSRSFLIRSVYRVFGQGWSYDDVHAQTKGENFEFMGEKSFRFDFMCFQGSRTKDQQVDIINGFRYLNLAGPVRMKKPDVAFTLIEQFGLLEKEPKYIWFTSFVSDSDRHQIDVYNLKKRPFIGTTSFDAEMAFVTCNMAKIQKNDVVYDPFSGTGSFPVAAAYLEAIVFGSDIDIRSLKGYDKNFKFYNREKNLWGVSVMDFTHNALRKDLVFDAIVCDPPYGVREIIKVCGSKNPEKFAGKENVLIDNVPAHLRPEYIHPKRPYSLDLLLSDLLEFAAARLKVKGRLSFWMPLASDDPLSAPTHAKLRIVSSIPQAFNKWQRWLITYEKRPEGELGETKSVESKQAFRAKYFSGFKE</sequence>
<evidence type="ECO:0000256" key="1">
    <source>
        <dbReference type="ARBA" id="ARBA00004496"/>
    </source>
</evidence>
<dbReference type="OrthoDB" id="296065at2759"/>
<comment type="caution">
    <text evidence="13">The sequence shown here is derived from an EMBL/GenBank/DDBJ whole genome shotgun (WGS) entry which is preliminary data.</text>
</comment>
<dbReference type="STRING" id="45607.A0A2T0FC52"/>
<keyword evidence="4 10" id="KW-0489">Methyltransferase</keyword>
<dbReference type="PROSITE" id="PS00092">
    <property type="entry name" value="N6_MTASE"/>
    <property type="match status" value="1"/>
</dbReference>
<keyword evidence="6 10" id="KW-0949">S-adenosyl-L-methionine</keyword>
<dbReference type="GO" id="GO:0005737">
    <property type="term" value="C:cytoplasm"/>
    <property type="evidence" value="ECO:0007669"/>
    <property type="project" value="UniProtKB-SubCell"/>
</dbReference>
<dbReference type="InterPro" id="IPR000241">
    <property type="entry name" value="RlmKL-like_Mtase"/>
</dbReference>
<dbReference type="GO" id="GO:0032259">
    <property type="term" value="P:methylation"/>
    <property type="evidence" value="ECO:0007669"/>
    <property type="project" value="UniProtKB-UniRule"/>
</dbReference>
<dbReference type="EC" id="2.1.1.214" evidence="9"/>
<protein>
    <recommendedName>
        <fullName evidence="9">tRNA (guanine(10)-N(2))-methyltransferase</fullName>
        <ecNumber evidence="9">2.1.1.214</ecNumber>
    </recommendedName>
</protein>
<dbReference type="RefSeq" id="XP_024662465.1">
    <property type="nucleotide sequence ID" value="XM_024806697.1"/>
</dbReference>
<evidence type="ECO:0000259" key="11">
    <source>
        <dbReference type="Pfam" id="PF01170"/>
    </source>
</evidence>
<dbReference type="InterPro" id="IPR016691">
    <property type="entry name" value="TRMT11"/>
</dbReference>
<dbReference type="PANTHER" id="PTHR13370:SF3">
    <property type="entry name" value="TRNA (GUANINE(10)-N2)-METHYLTRANSFERASE HOMOLOG"/>
    <property type="match status" value="1"/>
</dbReference>
<evidence type="ECO:0000256" key="5">
    <source>
        <dbReference type="ARBA" id="ARBA00022679"/>
    </source>
</evidence>
<dbReference type="AlphaFoldDB" id="A0A2T0FC52"/>
<reference evidence="13 14" key="1">
    <citation type="submission" date="2017-04" db="EMBL/GenBank/DDBJ databases">
        <title>Genome sequencing of [Candida] sorbophila.</title>
        <authorList>
            <person name="Ahn J.O."/>
        </authorList>
    </citation>
    <scope>NUCLEOTIDE SEQUENCE [LARGE SCALE GENOMIC DNA]</scope>
    <source>
        <strain evidence="13 14">DS02</strain>
    </source>
</reference>
<evidence type="ECO:0000256" key="7">
    <source>
        <dbReference type="ARBA" id="ARBA00022694"/>
    </source>
</evidence>
<keyword evidence="2" id="KW-0963">Cytoplasm</keyword>
<comment type="similarity">
    <text evidence="10">Belongs to the class I-like SAM-binding methyltransferase superfamily. TRM11 methyltransferase family.</text>
</comment>
<keyword evidence="14" id="KW-1185">Reference proteome</keyword>
<dbReference type="GO" id="GO:0043527">
    <property type="term" value="C:tRNA methyltransferase complex"/>
    <property type="evidence" value="ECO:0007669"/>
    <property type="project" value="UniProtKB-ARBA"/>
</dbReference>
<organism evidence="13 14">
    <name type="scientific">Wickerhamiella sorbophila</name>
    <dbReference type="NCBI Taxonomy" id="45607"/>
    <lineage>
        <taxon>Eukaryota</taxon>
        <taxon>Fungi</taxon>
        <taxon>Dikarya</taxon>
        <taxon>Ascomycota</taxon>
        <taxon>Saccharomycotina</taxon>
        <taxon>Dipodascomycetes</taxon>
        <taxon>Dipodascales</taxon>
        <taxon>Trichomonascaceae</taxon>
        <taxon>Wickerhamiella</taxon>
    </lineage>
</organism>
<dbReference type="GO" id="GO:0008033">
    <property type="term" value="P:tRNA processing"/>
    <property type="evidence" value="ECO:0007669"/>
    <property type="project" value="UniProtKB-UniRule"/>
</dbReference>
<dbReference type="PANTHER" id="PTHR13370">
    <property type="entry name" value="RNA METHYLASE-RELATED"/>
    <property type="match status" value="1"/>
</dbReference>
<evidence type="ECO:0000313" key="14">
    <source>
        <dbReference type="Proteomes" id="UP000238350"/>
    </source>
</evidence>
<evidence type="ECO:0000256" key="10">
    <source>
        <dbReference type="PROSITE-ProRule" id="PRU00959"/>
    </source>
</evidence>
<evidence type="ECO:0000256" key="8">
    <source>
        <dbReference type="ARBA" id="ARBA00022884"/>
    </source>
</evidence>
<feature type="domain" description="Ribosomal RNA large subunit methyltransferase K/L-like methyltransferase" evidence="11">
    <location>
        <begin position="173"/>
        <end position="280"/>
    </location>
</feature>
<proteinExistence type="inferred from homology"/>
<keyword evidence="5 10" id="KW-0808">Transferase</keyword>